<name>A0A0G0YTY0_9BACT</name>
<reference evidence="2 3" key="1">
    <citation type="journal article" date="2015" name="Nature">
        <title>rRNA introns, odd ribosomes, and small enigmatic genomes across a large radiation of phyla.</title>
        <authorList>
            <person name="Brown C.T."/>
            <person name="Hug L.A."/>
            <person name="Thomas B.C."/>
            <person name="Sharon I."/>
            <person name="Castelle C.J."/>
            <person name="Singh A."/>
            <person name="Wilkins M.J."/>
            <person name="Williams K.H."/>
            <person name="Banfield J.F."/>
        </authorList>
    </citation>
    <scope>NUCLEOTIDE SEQUENCE [LARGE SCALE GENOMIC DNA]</scope>
</reference>
<evidence type="ECO:0000313" key="3">
    <source>
        <dbReference type="Proteomes" id="UP000034753"/>
    </source>
</evidence>
<comment type="caution">
    <text evidence="2">The sequence shown here is derived from an EMBL/GenBank/DDBJ whole genome shotgun (WGS) entry which is preliminary data.</text>
</comment>
<dbReference type="SUPFAM" id="SSF102705">
    <property type="entry name" value="NIF3 (NGG1p interacting factor 3)-like"/>
    <property type="match status" value="1"/>
</dbReference>
<dbReference type="PATRIC" id="fig|1618429.3.peg.689"/>
<organism evidence="2 3">
    <name type="scientific">Candidatus Daviesbacteria bacterium GW2011_GWB1_41_5</name>
    <dbReference type="NCBI Taxonomy" id="1618429"/>
    <lineage>
        <taxon>Bacteria</taxon>
        <taxon>Candidatus Daviesiibacteriota</taxon>
    </lineage>
</organism>
<feature type="transmembrane region" description="Helical" evidence="1">
    <location>
        <begin position="6"/>
        <end position="31"/>
    </location>
</feature>
<dbReference type="PANTHER" id="PTHR41774:SF1">
    <property type="entry name" value="NGG1P INTERACTING FACTOR NIF3"/>
    <property type="match status" value="1"/>
</dbReference>
<gene>
    <name evidence="2" type="ORF">UU67_C0032G0009</name>
</gene>
<dbReference type="FunFam" id="3.30.70.120:FF:000006">
    <property type="entry name" value="GTP cyclohydrolase 1 type 2 homolog"/>
    <property type="match status" value="1"/>
</dbReference>
<keyword evidence="1" id="KW-0472">Membrane</keyword>
<proteinExistence type="predicted"/>
<dbReference type="PANTHER" id="PTHR41774">
    <property type="match status" value="1"/>
</dbReference>
<keyword evidence="1" id="KW-0812">Transmembrane</keyword>
<sequence>MELLKIVVFVPISYVNIVLGAIGNAGAGLIGNYSHCTFSIKGIGRFRPLEGAKPFIGSVGKLEELEEERVEFVCPKEKARDVISAIKKVHPYEEVALDIYPLLDEEDL</sequence>
<dbReference type="Gene3D" id="3.30.70.120">
    <property type="match status" value="1"/>
</dbReference>
<keyword evidence="1" id="KW-1133">Transmembrane helix</keyword>
<dbReference type="EMBL" id="LCBN01000032">
    <property type="protein sequence ID" value="KKS13091.1"/>
    <property type="molecule type" value="Genomic_DNA"/>
</dbReference>
<protein>
    <submittedName>
        <fullName evidence="2">Uncharacterized protein</fullName>
    </submittedName>
</protein>
<dbReference type="AlphaFoldDB" id="A0A0G0YTY0"/>
<dbReference type="InterPro" id="IPR036069">
    <property type="entry name" value="DUF34/NIF3_sf"/>
</dbReference>
<accession>A0A0G0YTY0</accession>
<evidence type="ECO:0000256" key="1">
    <source>
        <dbReference type="SAM" id="Phobius"/>
    </source>
</evidence>
<dbReference type="InterPro" id="IPR015867">
    <property type="entry name" value="N-reg_PII/ATP_PRibTrfase_C"/>
</dbReference>
<evidence type="ECO:0000313" key="2">
    <source>
        <dbReference type="EMBL" id="KKS13091.1"/>
    </source>
</evidence>
<dbReference type="Proteomes" id="UP000034753">
    <property type="component" value="Unassembled WGS sequence"/>
</dbReference>